<dbReference type="Gene3D" id="3.30.160.60">
    <property type="entry name" value="Classic Zinc Finger"/>
    <property type="match status" value="3"/>
</dbReference>
<dbReference type="InterPro" id="IPR013087">
    <property type="entry name" value="Znf_C2H2_type"/>
</dbReference>
<keyword evidence="4" id="KW-0862">Zinc</keyword>
<protein>
    <submittedName>
        <fullName evidence="7">Putative zinc finger protein</fullName>
    </submittedName>
</protein>
<comment type="caution">
    <text evidence="7">The sequence shown here is derived from an EMBL/GenBank/DDBJ whole genome shotgun (WGS) entry which is preliminary data.</text>
</comment>
<dbReference type="PROSITE" id="PS50157">
    <property type="entry name" value="ZINC_FINGER_C2H2_2"/>
    <property type="match status" value="6"/>
</dbReference>
<evidence type="ECO:0000256" key="5">
    <source>
        <dbReference type="PROSITE-ProRule" id="PRU00042"/>
    </source>
</evidence>
<dbReference type="InterPro" id="IPR036236">
    <property type="entry name" value="Znf_C2H2_sf"/>
</dbReference>
<feature type="domain" description="C2H2-type" evidence="6">
    <location>
        <begin position="133"/>
        <end position="160"/>
    </location>
</feature>
<dbReference type="Proteomes" id="UP000094527">
    <property type="component" value="Unassembled WGS sequence"/>
</dbReference>
<gene>
    <name evidence="7" type="ORF">Ocin01_13496</name>
</gene>
<feature type="domain" description="C2H2-type" evidence="6">
    <location>
        <begin position="66"/>
        <end position="91"/>
    </location>
</feature>
<keyword evidence="1" id="KW-0479">Metal-binding</keyword>
<name>A0A1D2MJI0_ORCCI</name>
<proteinExistence type="predicted"/>
<keyword evidence="8" id="KW-1185">Reference proteome</keyword>
<evidence type="ECO:0000259" key="6">
    <source>
        <dbReference type="PROSITE" id="PS50157"/>
    </source>
</evidence>
<evidence type="ECO:0000313" key="8">
    <source>
        <dbReference type="Proteomes" id="UP000094527"/>
    </source>
</evidence>
<dbReference type="PANTHER" id="PTHR24379:SF121">
    <property type="entry name" value="C2H2-TYPE DOMAIN-CONTAINING PROTEIN"/>
    <property type="match status" value="1"/>
</dbReference>
<feature type="domain" description="C2H2-type" evidence="6">
    <location>
        <begin position="193"/>
        <end position="219"/>
    </location>
</feature>
<organism evidence="7 8">
    <name type="scientific">Orchesella cincta</name>
    <name type="common">Springtail</name>
    <name type="synonym">Podura cincta</name>
    <dbReference type="NCBI Taxonomy" id="48709"/>
    <lineage>
        <taxon>Eukaryota</taxon>
        <taxon>Metazoa</taxon>
        <taxon>Ecdysozoa</taxon>
        <taxon>Arthropoda</taxon>
        <taxon>Hexapoda</taxon>
        <taxon>Collembola</taxon>
        <taxon>Entomobryomorpha</taxon>
        <taxon>Entomobryoidea</taxon>
        <taxon>Orchesellidae</taxon>
        <taxon>Orchesellinae</taxon>
        <taxon>Orchesella</taxon>
    </lineage>
</organism>
<evidence type="ECO:0000313" key="7">
    <source>
        <dbReference type="EMBL" id="ODM93187.1"/>
    </source>
</evidence>
<dbReference type="PANTHER" id="PTHR24379">
    <property type="entry name" value="KRAB AND ZINC FINGER DOMAIN-CONTAINING"/>
    <property type="match status" value="1"/>
</dbReference>
<dbReference type="SUPFAM" id="SSF57667">
    <property type="entry name" value="beta-beta-alpha zinc fingers"/>
    <property type="match status" value="2"/>
</dbReference>
<sequence length="235" mass="26630">MPFAGLRQSEIDAHNWSHLGQEERERKEKELLNPDKETYQCQICPEIVKGKIALLVHEKTHADSRTVCSICGAAFKQKRTLDRHMEKVHSGGTWKGPFSCNYPNCSESLESDSSLLVHVEEEHASSEQARKRIMCLKCGKVLASPWAVKTHGLVHTKERNFHCDICSKTYSLKTTLEDHMAGMHGVGSKCAAFRCEQPGCGAVFRSNVYFKIHLRRIHSIYVGKGKKNVKTHRNQ</sequence>
<dbReference type="GO" id="GO:0008270">
    <property type="term" value="F:zinc ion binding"/>
    <property type="evidence" value="ECO:0007669"/>
    <property type="project" value="UniProtKB-KW"/>
</dbReference>
<dbReference type="STRING" id="48709.A0A1D2MJI0"/>
<reference evidence="7 8" key="1">
    <citation type="journal article" date="2016" name="Genome Biol. Evol.">
        <title>Gene Family Evolution Reflects Adaptation to Soil Environmental Stressors in the Genome of the Collembolan Orchesella cincta.</title>
        <authorList>
            <person name="Faddeeva-Vakhrusheva A."/>
            <person name="Derks M.F."/>
            <person name="Anvar S.Y."/>
            <person name="Agamennone V."/>
            <person name="Suring W."/>
            <person name="Smit S."/>
            <person name="van Straalen N.M."/>
            <person name="Roelofs D."/>
        </authorList>
    </citation>
    <scope>NUCLEOTIDE SEQUENCE [LARGE SCALE GENOMIC DNA]</scope>
    <source>
        <tissue evidence="7">Mixed pool</tissue>
    </source>
</reference>
<dbReference type="OrthoDB" id="10070972at2759"/>
<feature type="domain" description="C2H2-type" evidence="6">
    <location>
        <begin position="39"/>
        <end position="66"/>
    </location>
</feature>
<keyword evidence="3 5" id="KW-0863">Zinc-finger</keyword>
<dbReference type="OMA" id="CAAFRCE"/>
<dbReference type="PROSITE" id="PS00028">
    <property type="entry name" value="ZINC_FINGER_C2H2_1"/>
    <property type="match status" value="6"/>
</dbReference>
<evidence type="ECO:0000256" key="4">
    <source>
        <dbReference type="ARBA" id="ARBA00022833"/>
    </source>
</evidence>
<evidence type="ECO:0000256" key="1">
    <source>
        <dbReference type="ARBA" id="ARBA00022723"/>
    </source>
</evidence>
<dbReference type="SMART" id="SM00355">
    <property type="entry name" value="ZnF_C2H2"/>
    <property type="match status" value="6"/>
</dbReference>
<evidence type="ECO:0000256" key="2">
    <source>
        <dbReference type="ARBA" id="ARBA00022737"/>
    </source>
</evidence>
<dbReference type="Pfam" id="PF00096">
    <property type="entry name" value="zf-C2H2"/>
    <property type="match status" value="3"/>
</dbReference>
<feature type="domain" description="C2H2-type" evidence="6">
    <location>
        <begin position="98"/>
        <end position="128"/>
    </location>
</feature>
<dbReference type="EMBL" id="LJIJ01001048">
    <property type="protein sequence ID" value="ODM93187.1"/>
    <property type="molecule type" value="Genomic_DNA"/>
</dbReference>
<evidence type="ECO:0000256" key="3">
    <source>
        <dbReference type="ARBA" id="ARBA00022771"/>
    </source>
</evidence>
<keyword evidence="2" id="KW-0677">Repeat</keyword>
<feature type="domain" description="C2H2-type" evidence="6">
    <location>
        <begin position="161"/>
        <end position="184"/>
    </location>
</feature>
<dbReference type="AlphaFoldDB" id="A0A1D2MJI0"/>
<accession>A0A1D2MJI0</accession>